<dbReference type="KEGG" id="psti:SOO65_14355"/>
<proteinExistence type="predicted"/>
<dbReference type="InterPro" id="IPR001375">
    <property type="entry name" value="Peptidase_S9_cat"/>
</dbReference>
<dbReference type="SUPFAM" id="SSF69304">
    <property type="entry name" value="Tricorn protease N-terminal domain"/>
    <property type="match status" value="1"/>
</dbReference>
<dbReference type="GO" id="GO:0004252">
    <property type="term" value="F:serine-type endopeptidase activity"/>
    <property type="evidence" value="ECO:0007669"/>
    <property type="project" value="TreeGrafter"/>
</dbReference>
<evidence type="ECO:0000256" key="1">
    <source>
        <dbReference type="ARBA" id="ARBA00022801"/>
    </source>
</evidence>
<reference evidence="4 5" key="1">
    <citation type="submission" date="2023-11" db="EMBL/GenBank/DDBJ databases">
        <title>Peredibacter starrii A3.12.</title>
        <authorList>
            <person name="Mitchell R.J."/>
        </authorList>
    </citation>
    <scope>NUCLEOTIDE SEQUENCE [LARGE SCALE GENOMIC DNA]</scope>
    <source>
        <strain evidence="4 5">A3.12</strain>
    </source>
</reference>
<dbReference type="GO" id="GO:0006508">
    <property type="term" value="P:proteolysis"/>
    <property type="evidence" value="ECO:0007669"/>
    <property type="project" value="InterPro"/>
</dbReference>
<gene>
    <name evidence="4" type="ORF">SOO65_14355</name>
</gene>
<dbReference type="Pfam" id="PF00326">
    <property type="entry name" value="Peptidase_S9"/>
    <property type="match status" value="1"/>
</dbReference>
<dbReference type="AlphaFoldDB" id="A0AAX4HL62"/>
<dbReference type="EMBL" id="CP139487">
    <property type="protein sequence ID" value="WPU63873.1"/>
    <property type="molecule type" value="Genomic_DNA"/>
</dbReference>
<keyword evidence="2" id="KW-0720">Serine protease</keyword>
<evidence type="ECO:0000313" key="4">
    <source>
        <dbReference type="EMBL" id="WPU63873.1"/>
    </source>
</evidence>
<dbReference type="PANTHER" id="PTHR42776">
    <property type="entry name" value="SERINE PEPTIDASE S9 FAMILY MEMBER"/>
    <property type="match status" value="1"/>
</dbReference>
<dbReference type="Pfam" id="PF07676">
    <property type="entry name" value="PD40"/>
    <property type="match status" value="1"/>
</dbReference>
<dbReference type="InterPro" id="IPR011659">
    <property type="entry name" value="WD40"/>
</dbReference>
<keyword evidence="1 4" id="KW-0378">Hydrolase</keyword>
<dbReference type="Gene3D" id="3.40.50.1820">
    <property type="entry name" value="alpha/beta hydrolase"/>
    <property type="match status" value="1"/>
</dbReference>
<sequence>MNKNSGEAHQLTHLKGNITAFEWGPEGDVIYATSIVELEERPEDISPAEWRNRPKVINIQRYKSDNGGFLLQKHTHLFKIDVETGSATQLTNGEFDVTSLAVSPDGKSLCFCRSRTGDDSFKSDLWSINLDTNAQEQMTYDIPSAMTPNWSPDSKWLVVVGSTEPGRSIMWPWLVNAKNKEILKIGDGEAEVSTFPLASSSPVFWLNDSKAFYFTLARNGLSEVAKVDIDNCDIEVIISGERQISLLRGNSEILAYLSTSIDEPGDIYISPLDGSSEKRLTELNADWWKKKSVPNVEKKIFEVGKGKKVEGWLMTPQEANGKLPLLIDAHGGPHSMVEFGFSYHVYWYLLASRGWAVLALNPEGSGSHGLGFAEELRGRWGEKDFSQYMEAIKILQDENIIDDRLAIAGKSYGGFMSAWAIGHSDDFKAAIVSAPVVNLESHYGTSDSGFYVDEFDMDADINHYREIFREHSPITYAANVKTPTLILQGEEDQRCPVGQSEEFFSSIAKNCPAELILYPEEHHDLAEAGKLSHRVDYHQRIADWCDKWVNKGGHYV</sequence>
<organism evidence="4 5">
    <name type="scientific">Peredibacter starrii</name>
    <dbReference type="NCBI Taxonomy" id="28202"/>
    <lineage>
        <taxon>Bacteria</taxon>
        <taxon>Pseudomonadati</taxon>
        <taxon>Bdellovibrionota</taxon>
        <taxon>Bacteriovoracia</taxon>
        <taxon>Bacteriovoracales</taxon>
        <taxon>Bacteriovoracaceae</taxon>
        <taxon>Peredibacter</taxon>
    </lineage>
</organism>
<dbReference type="RefSeq" id="WP_321391428.1">
    <property type="nucleotide sequence ID" value="NZ_CP139487.1"/>
</dbReference>
<dbReference type="Gene3D" id="2.120.10.30">
    <property type="entry name" value="TolB, C-terminal domain"/>
    <property type="match status" value="1"/>
</dbReference>
<protein>
    <submittedName>
        <fullName evidence="4">S9 family peptidase</fullName>
        <ecNumber evidence="4">3.4.-.-</ecNumber>
    </submittedName>
</protein>
<evidence type="ECO:0000259" key="3">
    <source>
        <dbReference type="Pfam" id="PF00326"/>
    </source>
</evidence>
<accession>A0AAX4HL62</accession>
<dbReference type="SUPFAM" id="SSF53474">
    <property type="entry name" value="alpha/beta-Hydrolases"/>
    <property type="match status" value="1"/>
</dbReference>
<keyword evidence="5" id="KW-1185">Reference proteome</keyword>
<dbReference type="InterPro" id="IPR011042">
    <property type="entry name" value="6-blade_b-propeller_TolB-like"/>
</dbReference>
<keyword evidence="2" id="KW-0645">Protease</keyword>
<name>A0AAX4HL62_9BACT</name>
<dbReference type="InterPro" id="IPR029058">
    <property type="entry name" value="AB_hydrolase_fold"/>
</dbReference>
<evidence type="ECO:0000313" key="5">
    <source>
        <dbReference type="Proteomes" id="UP001324634"/>
    </source>
</evidence>
<evidence type="ECO:0000256" key="2">
    <source>
        <dbReference type="ARBA" id="ARBA00022825"/>
    </source>
</evidence>
<dbReference type="Proteomes" id="UP001324634">
    <property type="component" value="Chromosome"/>
</dbReference>
<dbReference type="EC" id="3.4.-.-" evidence="4"/>
<feature type="domain" description="Peptidase S9 prolyl oligopeptidase catalytic" evidence="3">
    <location>
        <begin position="347"/>
        <end position="551"/>
    </location>
</feature>
<dbReference type="PANTHER" id="PTHR42776:SF27">
    <property type="entry name" value="DIPEPTIDYL PEPTIDASE FAMILY MEMBER 6"/>
    <property type="match status" value="1"/>
</dbReference>